<evidence type="ECO:0000313" key="3">
    <source>
        <dbReference type="Proteomes" id="UP000198414"/>
    </source>
</evidence>
<dbReference type="InterPro" id="IPR025285">
    <property type="entry name" value="DUF4145"/>
</dbReference>
<accession>A0A1Z5IZF5</accession>
<dbReference type="Pfam" id="PF13643">
    <property type="entry name" value="DUF4145"/>
    <property type="match status" value="1"/>
</dbReference>
<organism evidence="2 3">
    <name type="scientific">Secundilactobacillus pentosiphilus</name>
    <dbReference type="NCBI Taxonomy" id="1714682"/>
    <lineage>
        <taxon>Bacteria</taxon>
        <taxon>Bacillati</taxon>
        <taxon>Bacillota</taxon>
        <taxon>Bacilli</taxon>
        <taxon>Lactobacillales</taxon>
        <taxon>Lactobacillaceae</taxon>
        <taxon>Secundilactobacillus</taxon>
    </lineage>
</organism>
<dbReference type="OrthoDB" id="9808624at2"/>
<evidence type="ECO:0000313" key="2">
    <source>
        <dbReference type="EMBL" id="GAX07026.1"/>
    </source>
</evidence>
<protein>
    <recommendedName>
        <fullName evidence="1">DUF4145 domain-containing protein</fullName>
    </recommendedName>
</protein>
<gene>
    <name evidence="2" type="ORF">IWT25_02374</name>
</gene>
<sequence>MEHMKCPFCGDTALLQNNCFGQEFISFTNALGLNSMNTGNSSMEHSPEEIAIRMFRCPNCGKVSVKTIGIGSQYPHVETNIYPKSEAIEFPEYVPSSVREDYEEAYSILHLSPKASATLARRALQGMIRDFFKVHEKTLFLEINAIKNKVSSDVWDTLQAVRQIGNIGAHMENDVNLIVDISDGEAQKLLLLIEYLVKNWYIARYDSHQLMQDIQDINNDKQDQRKSDK</sequence>
<reference evidence="2 3" key="1">
    <citation type="submission" date="2015-11" db="EMBL/GenBank/DDBJ databases">
        <title>Draft genome sequences of new species of the genus Lactobacillus isolated from orchardgrass silage.</title>
        <authorList>
            <person name="Tohno M."/>
            <person name="Tanizawa Y."/>
            <person name="Arita M."/>
        </authorList>
    </citation>
    <scope>NUCLEOTIDE SEQUENCE [LARGE SCALE GENOMIC DNA]</scope>
    <source>
        <strain evidence="2 3">IWT25</strain>
    </source>
</reference>
<dbReference type="EMBL" id="BCMI01000032">
    <property type="protein sequence ID" value="GAX07026.1"/>
    <property type="molecule type" value="Genomic_DNA"/>
</dbReference>
<proteinExistence type="predicted"/>
<dbReference type="Proteomes" id="UP000198414">
    <property type="component" value="Unassembled WGS sequence"/>
</dbReference>
<dbReference type="RefSeq" id="WP_089121928.1">
    <property type="nucleotide sequence ID" value="NZ_BCMI01000032.1"/>
</dbReference>
<evidence type="ECO:0000259" key="1">
    <source>
        <dbReference type="Pfam" id="PF13643"/>
    </source>
</evidence>
<feature type="domain" description="DUF4145" evidence="1">
    <location>
        <begin position="103"/>
        <end position="175"/>
    </location>
</feature>
<name>A0A1Z5IZF5_9LACO</name>
<comment type="caution">
    <text evidence="2">The sequence shown here is derived from an EMBL/GenBank/DDBJ whole genome shotgun (WGS) entry which is preliminary data.</text>
</comment>
<dbReference type="AlphaFoldDB" id="A0A1Z5IZF5"/>